<evidence type="ECO:0000256" key="1">
    <source>
        <dbReference type="SAM" id="Phobius"/>
    </source>
</evidence>
<gene>
    <name evidence="2" type="ORF">M437DRAFT_85053</name>
</gene>
<dbReference type="Proteomes" id="UP000030672">
    <property type="component" value="Unassembled WGS sequence"/>
</dbReference>
<keyword evidence="1" id="KW-1133">Transmembrane helix</keyword>
<keyword evidence="1" id="KW-0472">Membrane</keyword>
<keyword evidence="3" id="KW-1185">Reference proteome</keyword>
<reference evidence="2 3" key="1">
    <citation type="journal article" date="2014" name="BMC Genomics">
        <title>Genome sequencing of four Aureobasidium pullulans varieties: biotechnological potential, stress tolerance, and description of new species.</title>
        <authorList>
            <person name="Gostin Ar C."/>
            <person name="Ohm R.A."/>
            <person name="Kogej T."/>
            <person name="Sonjak S."/>
            <person name="Turk M."/>
            <person name="Zajc J."/>
            <person name="Zalar P."/>
            <person name="Grube M."/>
            <person name="Sun H."/>
            <person name="Han J."/>
            <person name="Sharma A."/>
            <person name="Chiniquy J."/>
            <person name="Ngan C.Y."/>
            <person name="Lipzen A."/>
            <person name="Barry K."/>
            <person name="Grigoriev I.V."/>
            <person name="Gunde-Cimerman N."/>
        </authorList>
    </citation>
    <scope>NUCLEOTIDE SEQUENCE [LARGE SCALE GENOMIC DNA]</scope>
    <source>
        <strain evidence="2 3">CBS 110374</strain>
    </source>
</reference>
<evidence type="ECO:0000313" key="3">
    <source>
        <dbReference type="Proteomes" id="UP000030672"/>
    </source>
</evidence>
<dbReference type="AlphaFoldDB" id="A0A074VSE8"/>
<name>A0A074VSE8_AURM1</name>
<dbReference type="RefSeq" id="XP_040879167.1">
    <property type="nucleotide sequence ID" value="XM_041028220.1"/>
</dbReference>
<evidence type="ECO:0000313" key="2">
    <source>
        <dbReference type="EMBL" id="KEQ62144.1"/>
    </source>
</evidence>
<organism evidence="2 3">
    <name type="scientific">Aureobasidium melanogenum (strain CBS 110374)</name>
    <name type="common">Aureobasidium pullulans var. melanogenum</name>
    <dbReference type="NCBI Taxonomy" id="1043003"/>
    <lineage>
        <taxon>Eukaryota</taxon>
        <taxon>Fungi</taxon>
        <taxon>Dikarya</taxon>
        <taxon>Ascomycota</taxon>
        <taxon>Pezizomycotina</taxon>
        <taxon>Dothideomycetes</taxon>
        <taxon>Dothideomycetidae</taxon>
        <taxon>Dothideales</taxon>
        <taxon>Saccotheciaceae</taxon>
        <taxon>Aureobasidium</taxon>
    </lineage>
</organism>
<dbReference type="GeneID" id="63921593"/>
<feature type="transmembrane region" description="Helical" evidence="1">
    <location>
        <begin position="176"/>
        <end position="194"/>
    </location>
</feature>
<keyword evidence="1" id="KW-0812">Transmembrane</keyword>
<feature type="transmembrane region" description="Helical" evidence="1">
    <location>
        <begin position="632"/>
        <end position="655"/>
    </location>
</feature>
<feature type="transmembrane region" description="Helical" evidence="1">
    <location>
        <begin position="215"/>
        <end position="242"/>
    </location>
</feature>
<dbReference type="HOGENOM" id="CLU_378529_0_0_1"/>
<feature type="transmembrane region" description="Helical" evidence="1">
    <location>
        <begin position="150"/>
        <end position="170"/>
    </location>
</feature>
<accession>A0A074VSE8</accession>
<protein>
    <submittedName>
        <fullName evidence="2">Uncharacterized protein</fullName>
    </submittedName>
</protein>
<sequence length="732" mass="80596">MGDTSYQKLLTANETKLGRGLVSSSLELMSLSNTTSYEPDGFSALTPDVGSKWTFKPRRMSTALGPNLATWTQQALRSFRLLLPMAVGPWKKKEQPKIALCTGLVPVLTGLLVHVLPLATCIALIYLNVTSYFIGTHVSTLTFQFLAKFLELLVQASLGSAVFVYLRALFTGPDSVPFGALFAGLQITSISYLWSLEFAGVVTSREFKRVRKLSFLLLIAFSVVLAAGIGPSIAIALTLGGFHNGWAVAWLNVTEDQIFPSTLSPKGSVHNISWTCIEADCLDYGWEAALTIAQSAFVSTVVHNIQQGTLGLTRDFLPYREIRWNTSDGLADSSFISSVFSLSATVTLPSKIVAWSLNHLAEQSYSIKLWPTGNQNFTTTSRQPIVTASCGEAVWLDSTTLHTTFRNNSDQYILQSDSLGNLTGLDHLQFMFLDHDQLVNQGPSKLNPSVWVLSRYYNGDSFIWGICAVYAGYAHAHTTVSSNKETIRDINKVVTSQTDHVSASNIAVPATWLKRTMPDMETLLTAGEGMDGVDMATFFATFTAITMAQWPDWVLHTPDNWFAFSGGDIIIGNPRINNSGYANPSLRWLDPSTGDHVFYPDSEHADTQGKYKLEMDVSTRGYGYHIDQPTKIIAIAVLAAYCLFIATFIVLTLTLNQVHSNAWDSIGELTALAIMSQPDDKLRNTSAGIETVALFKLPMNIRANDNNHLEIVFKDDERAYNSGVVEKNKKYE</sequence>
<proteinExistence type="predicted"/>
<dbReference type="EMBL" id="KL584835">
    <property type="protein sequence ID" value="KEQ62144.1"/>
    <property type="molecule type" value="Genomic_DNA"/>
</dbReference>